<proteinExistence type="predicted"/>
<name>A0ABQ4XQK4_9ASTR</name>
<evidence type="ECO:0000313" key="2">
    <source>
        <dbReference type="Proteomes" id="UP001151760"/>
    </source>
</evidence>
<gene>
    <name evidence="1" type="ORF">Tco_0682138</name>
</gene>
<organism evidence="1 2">
    <name type="scientific">Tanacetum coccineum</name>
    <dbReference type="NCBI Taxonomy" id="301880"/>
    <lineage>
        <taxon>Eukaryota</taxon>
        <taxon>Viridiplantae</taxon>
        <taxon>Streptophyta</taxon>
        <taxon>Embryophyta</taxon>
        <taxon>Tracheophyta</taxon>
        <taxon>Spermatophyta</taxon>
        <taxon>Magnoliopsida</taxon>
        <taxon>eudicotyledons</taxon>
        <taxon>Gunneridae</taxon>
        <taxon>Pentapetalae</taxon>
        <taxon>asterids</taxon>
        <taxon>campanulids</taxon>
        <taxon>Asterales</taxon>
        <taxon>Asteraceae</taxon>
        <taxon>Asteroideae</taxon>
        <taxon>Anthemideae</taxon>
        <taxon>Anthemidinae</taxon>
        <taxon>Tanacetum</taxon>
    </lineage>
</organism>
<reference evidence="1" key="2">
    <citation type="submission" date="2022-01" db="EMBL/GenBank/DDBJ databases">
        <authorList>
            <person name="Yamashiro T."/>
            <person name="Shiraishi A."/>
            <person name="Satake H."/>
            <person name="Nakayama K."/>
        </authorList>
    </citation>
    <scope>NUCLEOTIDE SEQUENCE</scope>
</reference>
<sequence>MTILTESVKFDWGDKQESSFSTMKQKLALHHSWPYLREARISSHTVDASKNGWAKANVVADALSRKEREPLRVRALVMTIGLDLPKQILRAQTEARKPENIKKEDVGGILVENLKDPEKFRTEKLGPRADGTMCLNGRSWLPCYGDLRTVIMHETPQHLNTSIPSGFSEQECTAGMKNLIGGLI</sequence>
<keyword evidence="2" id="KW-1185">Reference proteome</keyword>
<dbReference type="Proteomes" id="UP001151760">
    <property type="component" value="Unassembled WGS sequence"/>
</dbReference>
<reference evidence="1" key="1">
    <citation type="journal article" date="2022" name="Int. J. Mol. Sci.">
        <title>Draft Genome of Tanacetum Coccineum: Genomic Comparison of Closely Related Tanacetum-Family Plants.</title>
        <authorList>
            <person name="Yamashiro T."/>
            <person name="Shiraishi A."/>
            <person name="Nakayama K."/>
            <person name="Satake H."/>
        </authorList>
    </citation>
    <scope>NUCLEOTIDE SEQUENCE</scope>
</reference>
<protein>
    <recommendedName>
        <fullName evidence="3">Reverse transcriptase domain-containing protein</fullName>
    </recommendedName>
</protein>
<evidence type="ECO:0008006" key="3">
    <source>
        <dbReference type="Google" id="ProtNLM"/>
    </source>
</evidence>
<evidence type="ECO:0000313" key="1">
    <source>
        <dbReference type="EMBL" id="GJS67574.1"/>
    </source>
</evidence>
<comment type="caution">
    <text evidence="1">The sequence shown here is derived from an EMBL/GenBank/DDBJ whole genome shotgun (WGS) entry which is preliminary data.</text>
</comment>
<dbReference type="EMBL" id="BQNB010009728">
    <property type="protein sequence ID" value="GJS67574.1"/>
    <property type="molecule type" value="Genomic_DNA"/>
</dbReference>
<accession>A0ABQ4XQK4</accession>